<name>A0A3E2GSJ9_SCYLI</name>
<proteinExistence type="inferred from homology"/>
<dbReference type="STRING" id="5539.A0A3E2GSJ9"/>
<evidence type="ECO:0000256" key="2">
    <source>
        <dbReference type="ARBA" id="ARBA00022801"/>
    </source>
</evidence>
<dbReference type="AlphaFoldDB" id="A0A3E2GSJ9"/>
<feature type="domain" description="Carboxylesterase type B" evidence="4">
    <location>
        <begin position="12"/>
        <end position="378"/>
    </location>
</feature>
<dbReference type="Gene3D" id="3.40.50.1820">
    <property type="entry name" value="alpha/beta hydrolase"/>
    <property type="match status" value="2"/>
</dbReference>
<dbReference type="OrthoDB" id="408631at2759"/>
<comment type="similarity">
    <text evidence="1 3">Belongs to the type-B carboxylesterase/lipase family.</text>
</comment>
<sequence length="501" mass="55811">MPLKSDLRKPYTVKVQSGEIEGFISPEAPRTAQFLGIPYALPPIGPRRWAPPVPKDIDSYISTKEFSDSCMQSDLKIPTVWNTDVVELSSPGPRSEDCLTLNIWMPIRLTIDSHISTGNGNRSKLPVIVWIHGGGFIGGGGDVPYQNPYRWVERSQRHLVVGINYRLNIFGFPCAAGIKSAEQNLGLLDQQLALEWIRNNISAFGGDLSRVTLWGQSAGAMAADYHNFFYSKDPPFHGIILNSGTTLLPLSHPRKYPTGHQNFSFVAKNFGCSTTDPEAELEYMRDIKAEEISKFLGDHWNKGVEPRLAFIPVIDNKFVFADQLSRGLSGKFSKVPAIIGTTAHEGDSIVPWHPDAIDTMMSDRVTKKFLQSAEETTKYRLANNAPTFRFLYTGIFPNVCPRPWLRAYHSAEIPIIFGTSMISREPDTELENETSRIFQDMYLVFAEDPVNGLGSNTWKPYGPDGVGSIFGSPESVMKVLAAEEFDQICHKMGSSEESLKL</sequence>
<keyword evidence="6" id="KW-1185">Reference proteome</keyword>
<dbReference type="InterPro" id="IPR002018">
    <property type="entry name" value="CarbesteraseB"/>
</dbReference>
<evidence type="ECO:0000313" key="6">
    <source>
        <dbReference type="Proteomes" id="UP000258309"/>
    </source>
</evidence>
<dbReference type="InterPro" id="IPR019819">
    <property type="entry name" value="Carboxylesterase_B_CS"/>
</dbReference>
<dbReference type="InterPro" id="IPR050309">
    <property type="entry name" value="Type-B_Carboxylest/Lipase"/>
</dbReference>
<dbReference type="InterPro" id="IPR029058">
    <property type="entry name" value="AB_hydrolase_fold"/>
</dbReference>
<dbReference type="Pfam" id="PF00135">
    <property type="entry name" value="COesterase"/>
    <property type="match status" value="1"/>
</dbReference>
<evidence type="ECO:0000313" key="5">
    <source>
        <dbReference type="EMBL" id="RFU24050.1"/>
    </source>
</evidence>
<gene>
    <name evidence="5" type="ORF">B7463_g12288</name>
</gene>
<dbReference type="PROSITE" id="PS00122">
    <property type="entry name" value="CARBOXYLESTERASE_B_1"/>
    <property type="match status" value="1"/>
</dbReference>
<dbReference type="EMBL" id="NCSJ02000523">
    <property type="protein sequence ID" value="RFU24050.1"/>
    <property type="molecule type" value="Genomic_DNA"/>
</dbReference>
<dbReference type="InterPro" id="IPR019826">
    <property type="entry name" value="Carboxylesterase_B_AS"/>
</dbReference>
<accession>A0A3E2GSJ9</accession>
<organism evidence="5 6">
    <name type="scientific">Scytalidium lignicola</name>
    <name type="common">Hyphomycete</name>
    <dbReference type="NCBI Taxonomy" id="5539"/>
    <lineage>
        <taxon>Eukaryota</taxon>
        <taxon>Fungi</taxon>
        <taxon>Dikarya</taxon>
        <taxon>Ascomycota</taxon>
        <taxon>Pezizomycotina</taxon>
        <taxon>Leotiomycetes</taxon>
        <taxon>Leotiomycetes incertae sedis</taxon>
        <taxon>Scytalidium</taxon>
    </lineage>
</organism>
<dbReference type="GO" id="GO:0016787">
    <property type="term" value="F:hydrolase activity"/>
    <property type="evidence" value="ECO:0007669"/>
    <property type="project" value="UniProtKB-KW"/>
</dbReference>
<feature type="non-terminal residue" evidence="5">
    <location>
        <position position="501"/>
    </location>
</feature>
<dbReference type="SUPFAM" id="SSF53474">
    <property type="entry name" value="alpha/beta-Hydrolases"/>
    <property type="match status" value="1"/>
</dbReference>
<dbReference type="OMA" id="ELACMRN"/>
<dbReference type="EC" id="3.1.1.-" evidence="3"/>
<dbReference type="PROSITE" id="PS00941">
    <property type="entry name" value="CARBOXYLESTERASE_B_2"/>
    <property type="match status" value="1"/>
</dbReference>
<dbReference type="Proteomes" id="UP000258309">
    <property type="component" value="Unassembled WGS sequence"/>
</dbReference>
<evidence type="ECO:0000256" key="3">
    <source>
        <dbReference type="RuleBase" id="RU361235"/>
    </source>
</evidence>
<protein>
    <recommendedName>
        <fullName evidence="3">Carboxylic ester hydrolase</fullName>
        <ecNumber evidence="3">3.1.1.-</ecNumber>
    </recommendedName>
</protein>
<keyword evidence="2 3" id="KW-0378">Hydrolase</keyword>
<evidence type="ECO:0000256" key="1">
    <source>
        <dbReference type="ARBA" id="ARBA00005964"/>
    </source>
</evidence>
<comment type="caution">
    <text evidence="5">The sequence shown here is derived from an EMBL/GenBank/DDBJ whole genome shotgun (WGS) entry which is preliminary data.</text>
</comment>
<reference evidence="5 6" key="1">
    <citation type="submission" date="2018-05" db="EMBL/GenBank/DDBJ databases">
        <title>Draft genome sequence of Scytalidium lignicola DSM 105466, a ubiquitous saprotrophic fungus.</title>
        <authorList>
            <person name="Buettner E."/>
            <person name="Gebauer A.M."/>
            <person name="Hofrichter M."/>
            <person name="Liers C."/>
            <person name="Kellner H."/>
        </authorList>
    </citation>
    <scope>NUCLEOTIDE SEQUENCE [LARGE SCALE GENOMIC DNA]</scope>
    <source>
        <strain evidence="5 6">DSM 105466</strain>
    </source>
</reference>
<dbReference type="PANTHER" id="PTHR11559">
    <property type="entry name" value="CARBOXYLESTERASE"/>
    <property type="match status" value="1"/>
</dbReference>
<evidence type="ECO:0000259" key="4">
    <source>
        <dbReference type="Pfam" id="PF00135"/>
    </source>
</evidence>
<feature type="non-terminal residue" evidence="5">
    <location>
        <position position="1"/>
    </location>
</feature>